<dbReference type="PANTHER" id="PTHR31428">
    <property type="entry name" value="RGM DOMAIN FAMILY MEMBER DRAG-1"/>
    <property type="match status" value="1"/>
</dbReference>
<evidence type="ECO:0000256" key="1">
    <source>
        <dbReference type="ARBA" id="ARBA00004609"/>
    </source>
</evidence>
<gene>
    <name evidence="12" type="ORF">MGAL_10B023543</name>
</gene>
<evidence type="ECO:0000256" key="4">
    <source>
        <dbReference type="ARBA" id="ARBA00022622"/>
    </source>
</evidence>
<dbReference type="GO" id="GO:0030509">
    <property type="term" value="P:BMP signaling pathway"/>
    <property type="evidence" value="ECO:0007669"/>
    <property type="project" value="TreeGrafter"/>
</dbReference>
<keyword evidence="3" id="KW-1003">Cell membrane</keyword>
<dbReference type="OrthoDB" id="10013795at2759"/>
<dbReference type="Gene3D" id="3.40.1000.10">
    <property type="entry name" value="Mog1/PsbP, alpha/beta/alpha sandwich"/>
    <property type="match status" value="1"/>
</dbReference>
<dbReference type="EMBL" id="UYJE01004803">
    <property type="protein sequence ID" value="VDI31511.1"/>
    <property type="molecule type" value="Genomic_DNA"/>
</dbReference>
<keyword evidence="5" id="KW-0732">Signal</keyword>
<evidence type="ECO:0000259" key="10">
    <source>
        <dbReference type="Pfam" id="PF06534"/>
    </source>
</evidence>
<evidence type="ECO:0000256" key="9">
    <source>
        <dbReference type="SAM" id="Phobius"/>
    </source>
</evidence>
<comment type="subcellular location">
    <subcellularLocation>
        <location evidence="1">Cell membrane</location>
        <topology evidence="1">Lipid-anchor</topology>
        <topology evidence="1">GPI-anchor</topology>
    </subcellularLocation>
</comment>
<organism evidence="12 13">
    <name type="scientific">Mytilus galloprovincialis</name>
    <name type="common">Mediterranean mussel</name>
    <dbReference type="NCBI Taxonomy" id="29158"/>
    <lineage>
        <taxon>Eukaryota</taxon>
        <taxon>Metazoa</taxon>
        <taxon>Spiralia</taxon>
        <taxon>Lophotrochozoa</taxon>
        <taxon>Mollusca</taxon>
        <taxon>Bivalvia</taxon>
        <taxon>Autobranchia</taxon>
        <taxon>Pteriomorphia</taxon>
        <taxon>Mytilida</taxon>
        <taxon>Mytiloidea</taxon>
        <taxon>Mytilidae</taxon>
        <taxon>Mytilinae</taxon>
        <taxon>Mytilus</taxon>
    </lineage>
</organism>
<evidence type="ECO:0000256" key="5">
    <source>
        <dbReference type="ARBA" id="ARBA00022729"/>
    </source>
</evidence>
<evidence type="ECO:0000313" key="12">
    <source>
        <dbReference type="EMBL" id="VDI31511.1"/>
    </source>
</evidence>
<name>A0A8B6E8P7_MYTGA</name>
<evidence type="ECO:0000313" key="13">
    <source>
        <dbReference type="Proteomes" id="UP000596742"/>
    </source>
</evidence>
<dbReference type="GO" id="GO:0098552">
    <property type="term" value="C:side of membrane"/>
    <property type="evidence" value="ECO:0007669"/>
    <property type="project" value="UniProtKB-KW"/>
</dbReference>
<dbReference type="Proteomes" id="UP000596742">
    <property type="component" value="Unassembled WGS sequence"/>
</dbReference>
<evidence type="ECO:0000256" key="7">
    <source>
        <dbReference type="ARBA" id="ARBA00023180"/>
    </source>
</evidence>
<dbReference type="Pfam" id="PF06534">
    <property type="entry name" value="RGM_C"/>
    <property type="match status" value="1"/>
</dbReference>
<keyword evidence="6 9" id="KW-0472">Membrane</keyword>
<feature type="domain" description="Repulsive guidance molecule N-terminal" evidence="11">
    <location>
        <begin position="81"/>
        <end position="155"/>
    </location>
</feature>
<dbReference type="PANTHER" id="PTHR31428:SF6">
    <property type="entry name" value="REPULSIVE GUIDANCE MOLECULE B HOMOLOG DRAG-1"/>
    <property type="match status" value="1"/>
</dbReference>
<dbReference type="Pfam" id="PF06535">
    <property type="entry name" value="RGM_N"/>
    <property type="match status" value="1"/>
</dbReference>
<dbReference type="InterPro" id="IPR009496">
    <property type="entry name" value="RGM_C"/>
</dbReference>
<keyword evidence="7" id="KW-0325">Glycoprotein</keyword>
<dbReference type="InterPro" id="IPR040287">
    <property type="entry name" value="RGM"/>
</dbReference>
<accession>A0A8B6E8P7</accession>
<feature type="transmembrane region" description="Helical" evidence="9">
    <location>
        <begin position="62"/>
        <end position="85"/>
    </location>
</feature>
<feature type="domain" description="Repulsive guidance molecule C-terminal" evidence="10">
    <location>
        <begin position="190"/>
        <end position="420"/>
    </location>
</feature>
<sequence>MGKRQRLVNENVGFISDILLLNFSVVTSHLGAGKNRSIFHRVVHEWKGMGIERFCYPPKPPICSWFAAFILLICISLGSACNIVHCQSLFSSAKDAEKSTEIKKLAALQRESPRCISLRTYIDCLVKQKRFCHSDITFNGNLAGLKAKMYRHKCSADPEASIFDQETMQVTGPRPPSVDRMCSYSGQPIYKQCGLFGDPHLRMFNEEFQTCKVEGAWALVDNKHLTVQVTNDPVINSGDATATSKLTVIIKKNEDCASSQFITYTAQTGHLPGSFSLGQTHYGPERSVEIIEKEPGKSVVIYLRYIDTTIKVQQIGRYFTFAIKMPEEVLNSSEISDKLELCVQGCPNNERINYKQYFSEVQRTNKHSKMALSKALKMCRDASVVDFYFDSCVFDLLTTGDENFTAAAYQAWQDLIELNPELRQTQDNRTELPIVPSSASSEKTKFWYSSRILLLSVLLCVLLSIPS</sequence>
<dbReference type="GO" id="GO:0005886">
    <property type="term" value="C:plasma membrane"/>
    <property type="evidence" value="ECO:0007669"/>
    <property type="project" value="UniProtKB-SubCell"/>
</dbReference>
<proteinExistence type="inferred from homology"/>
<evidence type="ECO:0000256" key="8">
    <source>
        <dbReference type="ARBA" id="ARBA00023288"/>
    </source>
</evidence>
<keyword evidence="13" id="KW-1185">Reference proteome</keyword>
<comment type="similarity">
    <text evidence="2">Belongs to the repulsive guidance molecule (RGM) family.</text>
</comment>
<keyword evidence="8" id="KW-0449">Lipoprotein</keyword>
<keyword evidence="9" id="KW-1133">Transmembrane helix</keyword>
<keyword evidence="4" id="KW-0336">GPI-anchor</keyword>
<dbReference type="GO" id="GO:0015026">
    <property type="term" value="F:coreceptor activity"/>
    <property type="evidence" value="ECO:0007669"/>
    <property type="project" value="TreeGrafter"/>
</dbReference>
<comment type="caution">
    <text evidence="12">The sequence shown here is derived from an EMBL/GenBank/DDBJ whole genome shotgun (WGS) entry which is preliminary data.</text>
</comment>
<dbReference type="AlphaFoldDB" id="A0A8B6E8P7"/>
<evidence type="ECO:0000259" key="11">
    <source>
        <dbReference type="Pfam" id="PF06535"/>
    </source>
</evidence>
<protein>
    <submittedName>
        <fullName evidence="12">RGM domain family</fullName>
    </submittedName>
</protein>
<dbReference type="InterPro" id="IPR010536">
    <property type="entry name" value="RGM_N"/>
</dbReference>
<evidence type="ECO:0000256" key="2">
    <source>
        <dbReference type="ARBA" id="ARBA00005321"/>
    </source>
</evidence>
<reference evidence="12" key="1">
    <citation type="submission" date="2018-11" db="EMBL/GenBank/DDBJ databases">
        <authorList>
            <person name="Alioto T."/>
            <person name="Alioto T."/>
        </authorList>
    </citation>
    <scope>NUCLEOTIDE SEQUENCE</scope>
</reference>
<evidence type="ECO:0000256" key="6">
    <source>
        <dbReference type="ARBA" id="ARBA00023136"/>
    </source>
</evidence>
<keyword evidence="9" id="KW-0812">Transmembrane</keyword>
<evidence type="ECO:0000256" key="3">
    <source>
        <dbReference type="ARBA" id="ARBA00022475"/>
    </source>
</evidence>